<evidence type="ECO:0000313" key="1">
    <source>
        <dbReference type="EMBL" id="QDA31381.1"/>
    </source>
</evidence>
<evidence type="ECO:0000313" key="2">
    <source>
        <dbReference type="Proteomes" id="UP000306007"/>
    </source>
</evidence>
<dbReference type="KEGG" id="tic:FH039_06885"/>
<protein>
    <submittedName>
        <fullName evidence="1">Uncharacterized protein</fullName>
    </submittedName>
</protein>
<dbReference type="AlphaFoldDB" id="A0A4Y5SMS2"/>
<dbReference type="OrthoDB" id="101102at2157"/>
<organism evidence="1 2">
    <name type="scientific">Thermococcus indicus</name>
    <dbReference type="NCBI Taxonomy" id="2586643"/>
    <lineage>
        <taxon>Archaea</taxon>
        <taxon>Methanobacteriati</taxon>
        <taxon>Methanobacteriota</taxon>
        <taxon>Thermococci</taxon>
        <taxon>Thermococcales</taxon>
        <taxon>Thermococcaceae</taxon>
        <taxon>Thermococcus</taxon>
    </lineage>
</organism>
<name>A0A4Y5SMS2_9EURY</name>
<accession>A0A4Y5SMS2</accession>
<gene>
    <name evidence="1" type="ORF">FH039_06885</name>
</gene>
<sequence>MAVLLGLLLLGVTAGSAMAMPFQKEPIKPQNQVGLGSVVMTRLESTSGAIIEKHRQYIGTGAGYAWYYKVKHNGRGYIDVSVFKWVPLGGYLTITIMPDMTTYSFNGHNFKLYSMKSFGVGNYRYKVVVANYDSWVSLGGWWTMGVKFDAGYGTHGIITLGMTEWPILDTILEKLGIKGRLTNKGKKLLEFVTKGSTSALVDIIGLLLSGYNVDVAIFKEV</sequence>
<dbReference type="Proteomes" id="UP000306007">
    <property type="component" value="Chromosome"/>
</dbReference>
<dbReference type="EMBL" id="CP040846">
    <property type="protein sequence ID" value="QDA31381.1"/>
    <property type="molecule type" value="Genomic_DNA"/>
</dbReference>
<reference evidence="1 2" key="1">
    <citation type="submission" date="2019-06" db="EMBL/GenBank/DDBJ databases">
        <title>Thermococcus indicus sp. nov., a Fe(III)-reducing hyperthermophilic archaeon isolated from the Onnuri vent field of the Central Indian Ocean ridge.</title>
        <authorList>
            <person name="Lim J.K."/>
            <person name="Kim Y.J."/>
            <person name="Kwon K.K."/>
        </authorList>
    </citation>
    <scope>NUCLEOTIDE SEQUENCE [LARGE SCALE GENOMIC DNA]</scope>
    <source>
        <strain evidence="1 2">IOH1</strain>
    </source>
</reference>
<dbReference type="RefSeq" id="WP_139680724.1">
    <property type="nucleotide sequence ID" value="NZ_CP040846.1"/>
</dbReference>
<dbReference type="GeneID" id="40474895"/>
<proteinExistence type="predicted"/>
<keyword evidence="2" id="KW-1185">Reference proteome</keyword>